<gene>
    <name evidence="1" type="ORF">N47_D31650</name>
</gene>
<evidence type="ECO:0000313" key="1">
    <source>
        <dbReference type="EMBL" id="CBX30356.1"/>
    </source>
</evidence>
<accession>E1YI87</accession>
<protein>
    <recommendedName>
        <fullName evidence="2">GTPase HflX</fullName>
    </recommendedName>
</protein>
<organism evidence="1">
    <name type="scientific">uncultured Desulfobacterium sp</name>
    <dbReference type="NCBI Taxonomy" id="201089"/>
    <lineage>
        <taxon>Bacteria</taxon>
        <taxon>Pseudomonadati</taxon>
        <taxon>Thermodesulfobacteriota</taxon>
        <taxon>Desulfobacteria</taxon>
        <taxon>Desulfobacterales</taxon>
        <taxon>Desulfobacteriaceae</taxon>
        <taxon>Desulfobacterium</taxon>
        <taxon>environmental samples</taxon>
    </lineage>
</organism>
<sequence>MKKLFGNTSGLKPDQLRRLEKFFRRRIAPEFLITPEVARELCLAAGEIRRQTGLLIDRRGRIISVIVGDNKRIVIPDLSDYRTAEQRLIGLRCVHVHMNNEALSKR</sequence>
<reference evidence="1" key="1">
    <citation type="journal article" date="2011" name="Environ. Microbiol.">
        <title>Genomic insights into the metabolic potential of the polycyclic aromatic hydrocarbon degrading sulfate-reducing Deltaproteobacterium N47.</title>
        <authorList>
            <person name="Bergmann F."/>
            <person name="Selesi D."/>
            <person name="Weinmaier T."/>
            <person name="Tischler P."/>
            <person name="Rattei T."/>
            <person name="Meckenstock R.U."/>
        </authorList>
    </citation>
    <scope>NUCLEOTIDE SEQUENCE</scope>
</reference>
<dbReference type="EMBL" id="FR695874">
    <property type="protein sequence ID" value="CBX30356.1"/>
    <property type="molecule type" value="Genomic_DNA"/>
</dbReference>
<name>E1YI87_9BACT</name>
<dbReference type="AlphaFoldDB" id="E1YI87"/>
<evidence type="ECO:0008006" key="2">
    <source>
        <dbReference type="Google" id="ProtNLM"/>
    </source>
</evidence>
<proteinExistence type="predicted"/>